<keyword evidence="2" id="KW-1185">Reference proteome</keyword>
<dbReference type="Proteomes" id="UP001157006">
    <property type="component" value="Chromosome 2"/>
</dbReference>
<dbReference type="EMBL" id="OX451737">
    <property type="protein sequence ID" value="CAI8599776.1"/>
    <property type="molecule type" value="Genomic_DNA"/>
</dbReference>
<reference evidence="1 2" key="1">
    <citation type="submission" date="2023-01" db="EMBL/GenBank/DDBJ databases">
        <authorList>
            <person name="Kreplak J."/>
        </authorList>
    </citation>
    <scope>NUCLEOTIDE SEQUENCE [LARGE SCALE GENOMIC DNA]</scope>
</reference>
<evidence type="ECO:0000313" key="1">
    <source>
        <dbReference type="EMBL" id="CAI8599776.1"/>
    </source>
</evidence>
<dbReference type="PANTHER" id="PTHR21529">
    <property type="entry name" value="MAMMARY TURMOR VIRUS RECEPTOR HOMOLOG 1, 2 MTVR1, 2"/>
    <property type="match status" value="1"/>
</dbReference>
<name>A0AAV0ZPC0_VICFA</name>
<sequence>MKLGDKFLNKNGRLVSVDVQPLVSYAQRYWSSELLSVDRDVLRNLNALYSFSVNKAFPEFRQAQPLLNIYEISKFLLKSKCFSHGHEFTGKRNMIDQRITDVWQDIRKELIYENIRQKGKLTYGLIGRVVVMILGTANVKDELFVQIMTKFEANKPWKDFIESLRLCSEHENVPGNKAVLEIHCMVKLQEALKDTCNVNWVAEVDYVAPGCFMYLVEWLLLLTSCLKGSIYATKSSFT</sequence>
<organism evidence="1 2">
    <name type="scientific">Vicia faba</name>
    <name type="common">Broad bean</name>
    <name type="synonym">Faba vulgaris</name>
    <dbReference type="NCBI Taxonomy" id="3906"/>
    <lineage>
        <taxon>Eukaryota</taxon>
        <taxon>Viridiplantae</taxon>
        <taxon>Streptophyta</taxon>
        <taxon>Embryophyta</taxon>
        <taxon>Tracheophyta</taxon>
        <taxon>Spermatophyta</taxon>
        <taxon>Magnoliopsida</taxon>
        <taxon>eudicotyledons</taxon>
        <taxon>Gunneridae</taxon>
        <taxon>Pentapetalae</taxon>
        <taxon>rosids</taxon>
        <taxon>fabids</taxon>
        <taxon>Fabales</taxon>
        <taxon>Fabaceae</taxon>
        <taxon>Papilionoideae</taxon>
        <taxon>50 kb inversion clade</taxon>
        <taxon>NPAAA clade</taxon>
        <taxon>Hologalegina</taxon>
        <taxon>IRL clade</taxon>
        <taxon>Fabeae</taxon>
        <taxon>Vicia</taxon>
    </lineage>
</organism>
<accession>A0AAV0ZPC0</accession>
<dbReference type="AlphaFoldDB" id="A0AAV0ZPC0"/>
<evidence type="ECO:0000313" key="2">
    <source>
        <dbReference type="Proteomes" id="UP001157006"/>
    </source>
</evidence>
<dbReference type="PANTHER" id="PTHR21529:SF4">
    <property type="entry name" value="TPR AND ANKYRIN REPEAT-CONTAINING PROTEIN 1"/>
    <property type="match status" value="1"/>
</dbReference>
<proteinExistence type="predicted"/>
<dbReference type="InterPro" id="IPR039904">
    <property type="entry name" value="TRANK1"/>
</dbReference>
<gene>
    <name evidence="1" type="ORF">VFH_II190800</name>
</gene>
<protein>
    <submittedName>
        <fullName evidence="1">Uncharacterized protein</fullName>
    </submittedName>
</protein>